<evidence type="ECO:0000256" key="1">
    <source>
        <dbReference type="SAM" id="Coils"/>
    </source>
</evidence>
<reference evidence="2 3" key="1">
    <citation type="submission" date="2017-07" db="EMBL/GenBank/DDBJ databases">
        <title>Isolation and whole genome analysis of endospore-forming bacteria from heroin.</title>
        <authorList>
            <person name="Kalinowski J."/>
            <person name="Ahrens B."/>
            <person name="Al-Dilaimi A."/>
            <person name="Winkler A."/>
            <person name="Wibberg D."/>
            <person name="Schleenbecker U."/>
            <person name="Ruckert C."/>
            <person name="Wolfel R."/>
            <person name="Grass G."/>
        </authorList>
    </citation>
    <scope>NUCLEOTIDE SEQUENCE [LARGE SCALE GENOMIC DNA]</scope>
    <source>
        <strain evidence="2 3">7523-2</strain>
    </source>
</reference>
<name>A0A268RUN3_SHOCL</name>
<dbReference type="EMBL" id="NPBS01000136">
    <property type="protein sequence ID" value="PAF23917.1"/>
    <property type="molecule type" value="Genomic_DNA"/>
</dbReference>
<dbReference type="AlphaFoldDB" id="A0A268RUN3"/>
<evidence type="ECO:0000313" key="3">
    <source>
        <dbReference type="Proteomes" id="UP000216133"/>
    </source>
</evidence>
<dbReference type="Proteomes" id="UP000216133">
    <property type="component" value="Unassembled WGS sequence"/>
</dbReference>
<gene>
    <name evidence="2" type="ORF">CHH61_21400</name>
</gene>
<keyword evidence="1" id="KW-0175">Coiled coil</keyword>
<proteinExistence type="predicted"/>
<dbReference type="RefSeq" id="WP_095239530.1">
    <property type="nucleotide sequence ID" value="NZ_NPBS01000136.1"/>
</dbReference>
<sequence>MSQELSSEQKQYIQSLEYEVQKANARVEYLAERLGQRELELSEMDAQLQTFKNAYALLQKEKEDMEQEETQESHSE</sequence>
<comment type="caution">
    <text evidence="2">The sequence shown here is derived from an EMBL/GenBank/DDBJ whole genome shotgun (WGS) entry which is preliminary data.</text>
</comment>
<evidence type="ECO:0000313" key="2">
    <source>
        <dbReference type="EMBL" id="PAF23917.1"/>
    </source>
</evidence>
<accession>A0A268RUN3</accession>
<organism evidence="2 3">
    <name type="scientific">Shouchella clausii</name>
    <name type="common">Alkalihalobacillus clausii</name>
    <dbReference type="NCBI Taxonomy" id="79880"/>
    <lineage>
        <taxon>Bacteria</taxon>
        <taxon>Bacillati</taxon>
        <taxon>Bacillota</taxon>
        <taxon>Bacilli</taxon>
        <taxon>Bacillales</taxon>
        <taxon>Bacillaceae</taxon>
        <taxon>Shouchella</taxon>
    </lineage>
</organism>
<feature type="coiled-coil region" evidence="1">
    <location>
        <begin position="13"/>
        <end position="71"/>
    </location>
</feature>
<protein>
    <submittedName>
        <fullName evidence="2">Uncharacterized protein</fullName>
    </submittedName>
</protein>